<dbReference type="InterPro" id="IPR000818">
    <property type="entry name" value="TEA/ATTS_dom"/>
</dbReference>
<dbReference type="AlphaFoldDB" id="A0A4S8LEP7"/>
<feature type="compositionally biased region" description="Polar residues" evidence="2">
    <location>
        <begin position="50"/>
        <end position="62"/>
    </location>
</feature>
<evidence type="ECO:0000256" key="2">
    <source>
        <dbReference type="SAM" id="MobiDB-lite"/>
    </source>
</evidence>
<evidence type="ECO:0000259" key="3">
    <source>
        <dbReference type="Pfam" id="PF01285"/>
    </source>
</evidence>
<dbReference type="Pfam" id="PF01285">
    <property type="entry name" value="TEA"/>
    <property type="match status" value="1"/>
</dbReference>
<sequence length="71" mass="8295">MISTWLNLCTALSKYRPPMPKGPRLYQRRVGRNKFVADYIKDKTGVIRSHTQISSRIQQMRDTSGDKRGRQ</sequence>
<dbReference type="OrthoDB" id="10006572at2759"/>
<feature type="region of interest" description="Disordered" evidence="2">
    <location>
        <begin position="50"/>
        <end position="71"/>
    </location>
</feature>
<dbReference type="InterPro" id="IPR038096">
    <property type="entry name" value="TEA/ATTS_sf"/>
</dbReference>
<evidence type="ECO:0000313" key="5">
    <source>
        <dbReference type="Proteomes" id="UP000297245"/>
    </source>
</evidence>
<keyword evidence="5" id="KW-1185">Reference proteome</keyword>
<reference evidence="4 5" key="1">
    <citation type="journal article" date="2019" name="Nat. Ecol. Evol.">
        <title>Megaphylogeny resolves global patterns of mushroom evolution.</title>
        <authorList>
            <person name="Varga T."/>
            <person name="Krizsan K."/>
            <person name="Foldi C."/>
            <person name="Dima B."/>
            <person name="Sanchez-Garcia M."/>
            <person name="Sanchez-Ramirez S."/>
            <person name="Szollosi G.J."/>
            <person name="Szarkandi J.G."/>
            <person name="Papp V."/>
            <person name="Albert L."/>
            <person name="Andreopoulos W."/>
            <person name="Angelini C."/>
            <person name="Antonin V."/>
            <person name="Barry K.W."/>
            <person name="Bougher N.L."/>
            <person name="Buchanan P."/>
            <person name="Buyck B."/>
            <person name="Bense V."/>
            <person name="Catcheside P."/>
            <person name="Chovatia M."/>
            <person name="Cooper J."/>
            <person name="Damon W."/>
            <person name="Desjardin D."/>
            <person name="Finy P."/>
            <person name="Geml J."/>
            <person name="Haridas S."/>
            <person name="Hughes K."/>
            <person name="Justo A."/>
            <person name="Karasinski D."/>
            <person name="Kautmanova I."/>
            <person name="Kiss B."/>
            <person name="Kocsube S."/>
            <person name="Kotiranta H."/>
            <person name="LaButti K.M."/>
            <person name="Lechner B.E."/>
            <person name="Liimatainen K."/>
            <person name="Lipzen A."/>
            <person name="Lukacs Z."/>
            <person name="Mihaltcheva S."/>
            <person name="Morgado L.N."/>
            <person name="Niskanen T."/>
            <person name="Noordeloos M.E."/>
            <person name="Ohm R.A."/>
            <person name="Ortiz-Santana B."/>
            <person name="Ovrebo C."/>
            <person name="Racz N."/>
            <person name="Riley R."/>
            <person name="Savchenko A."/>
            <person name="Shiryaev A."/>
            <person name="Soop K."/>
            <person name="Spirin V."/>
            <person name="Szebenyi C."/>
            <person name="Tomsovsky M."/>
            <person name="Tulloss R.E."/>
            <person name="Uehling J."/>
            <person name="Grigoriev I.V."/>
            <person name="Vagvolgyi C."/>
            <person name="Papp T."/>
            <person name="Martin F.M."/>
            <person name="Miettinen O."/>
            <person name="Hibbett D.S."/>
            <person name="Nagy L.G."/>
        </authorList>
    </citation>
    <scope>NUCLEOTIDE SEQUENCE [LARGE SCALE GENOMIC DNA]</scope>
    <source>
        <strain evidence="4 5">CBS 962.96</strain>
    </source>
</reference>
<evidence type="ECO:0000313" key="4">
    <source>
        <dbReference type="EMBL" id="THU87466.1"/>
    </source>
</evidence>
<dbReference type="EMBL" id="ML179449">
    <property type="protein sequence ID" value="THU87466.1"/>
    <property type="molecule type" value="Genomic_DNA"/>
</dbReference>
<name>A0A4S8LEP7_DENBC</name>
<dbReference type="GO" id="GO:0003700">
    <property type="term" value="F:DNA-binding transcription factor activity"/>
    <property type="evidence" value="ECO:0007669"/>
    <property type="project" value="InterPro"/>
</dbReference>
<proteinExistence type="inferred from homology"/>
<accession>A0A4S8LEP7</accession>
<comment type="similarity">
    <text evidence="1">Belongs to the TEC1 family.</text>
</comment>
<protein>
    <recommendedName>
        <fullName evidence="3">TEA domain-containing protein</fullName>
    </recommendedName>
</protein>
<organism evidence="4 5">
    <name type="scientific">Dendrothele bispora (strain CBS 962.96)</name>
    <dbReference type="NCBI Taxonomy" id="1314807"/>
    <lineage>
        <taxon>Eukaryota</taxon>
        <taxon>Fungi</taxon>
        <taxon>Dikarya</taxon>
        <taxon>Basidiomycota</taxon>
        <taxon>Agaricomycotina</taxon>
        <taxon>Agaricomycetes</taxon>
        <taxon>Agaricomycetidae</taxon>
        <taxon>Agaricales</taxon>
        <taxon>Agaricales incertae sedis</taxon>
        <taxon>Dendrothele</taxon>
    </lineage>
</organism>
<dbReference type="Proteomes" id="UP000297245">
    <property type="component" value="Unassembled WGS sequence"/>
</dbReference>
<evidence type="ECO:0000256" key="1">
    <source>
        <dbReference type="ARBA" id="ARBA00008421"/>
    </source>
</evidence>
<feature type="domain" description="TEA" evidence="3">
    <location>
        <begin position="8"/>
        <end position="63"/>
    </location>
</feature>
<gene>
    <name evidence="4" type="ORF">K435DRAFT_681614</name>
</gene>
<dbReference type="Gene3D" id="6.10.20.40">
    <property type="entry name" value="TEA/ATTS domain"/>
    <property type="match status" value="1"/>
</dbReference>